<evidence type="ECO:0000313" key="1">
    <source>
        <dbReference type="EMBL" id="CAG8982962.1"/>
    </source>
</evidence>
<accession>A0A9N9M080</accession>
<gene>
    <name evidence="1" type="ORF">HYALB_00003541</name>
</gene>
<organism evidence="1 2">
    <name type="scientific">Hymenoscyphus albidus</name>
    <dbReference type="NCBI Taxonomy" id="595503"/>
    <lineage>
        <taxon>Eukaryota</taxon>
        <taxon>Fungi</taxon>
        <taxon>Dikarya</taxon>
        <taxon>Ascomycota</taxon>
        <taxon>Pezizomycotina</taxon>
        <taxon>Leotiomycetes</taxon>
        <taxon>Helotiales</taxon>
        <taxon>Helotiaceae</taxon>
        <taxon>Hymenoscyphus</taxon>
    </lineage>
</organism>
<proteinExistence type="predicted"/>
<evidence type="ECO:0000313" key="2">
    <source>
        <dbReference type="Proteomes" id="UP000701801"/>
    </source>
</evidence>
<dbReference type="AlphaFoldDB" id="A0A9N9M080"/>
<sequence length="119" mass="13072">MLQIVSAVKTSTVTEPYRSHDAKASSPSLFRRNRVSDIQNPEKVSSGCRSRLQPSYNALVIQLVFYPSKTDSIWLGTEPILHPSIYGSGSVSNHTSSVDLRTAEFLNGRLGMPSSAFEL</sequence>
<dbReference type="Proteomes" id="UP000701801">
    <property type="component" value="Unassembled WGS sequence"/>
</dbReference>
<dbReference type="EMBL" id="CAJVRM010000702">
    <property type="protein sequence ID" value="CAG8982962.1"/>
    <property type="molecule type" value="Genomic_DNA"/>
</dbReference>
<reference evidence="1" key="1">
    <citation type="submission" date="2021-07" db="EMBL/GenBank/DDBJ databases">
        <authorList>
            <person name="Durling M."/>
        </authorList>
    </citation>
    <scope>NUCLEOTIDE SEQUENCE</scope>
</reference>
<comment type="caution">
    <text evidence="1">The sequence shown here is derived from an EMBL/GenBank/DDBJ whole genome shotgun (WGS) entry which is preliminary data.</text>
</comment>
<name>A0A9N9M080_9HELO</name>
<protein>
    <submittedName>
        <fullName evidence="1">Uncharacterized protein</fullName>
    </submittedName>
</protein>
<keyword evidence="2" id="KW-1185">Reference proteome</keyword>